<dbReference type="PANTHER" id="PTHR43611">
    <property type="entry name" value="ALPHA-D-GLUCOSE 1-PHOSPHATE PHOSPHATASE"/>
    <property type="match status" value="1"/>
</dbReference>
<dbReference type="NCBIfam" id="TIGR01509">
    <property type="entry name" value="HAD-SF-IA-v3"/>
    <property type="match status" value="1"/>
</dbReference>
<accession>A0ABY8WTU9</accession>
<dbReference type="SFLD" id="SFLDS00003">
    <property type="entry name" value="Haloacid_Dehalogenase"/>
    <property type="match status" value="1"/>
</dbReference>
<dbReference type="InterPro" id="IPR006439">
    <property type="entry name" value="HAD-SF_hydro_IA"/>
</dbReference>
<organism evidence="1 2">
    <name type="scientific">Actinoplanes oblitus</name>
    <dbReference type="NCBI Taxonomy" id="3040509"/>
    <lineage>
        <taxon>Bacteria</taxon>
        <taxon>Bacillati</taxon>
        <taxon>Actinomycetota</taxon>
        <taxon>Actinomycetes</taxon>
        <taxon>Micromonosporales</taxon>
        <taxon>Micromonosporaceae</taxon>
        <taxon>Actinoplanes</taxon>
    </lineage>
</organism>
<dbReference type="SFLD" id="SFLDG01129">
    <property type="entry name" value="C1.5:_HAD__Beta-PGM__Phosphata"/>
    <property type="match status" value="1"/>
</dbReference>
<dbReference type="PANTHER" id="PTHR43611:SF3">
    <property type="entry name" value="FLAVIN MONONUCLEOTIDE HYDROLASE 1, CHLOROPLATIC"/>
    <property type="match status" value="1"/>
</dbReference>
<gene>
    <name evidence="1" type="ORF">ACTOB_004040</name>
</gene>
<dbReference type="Pfam" id="PF00702">
    <property type="entry name" value="Hydrolase"/>
    <property type="match status" value="1"/>
</dbReference>
<reference evidence="1 2" key="1">
    <citation type="submission" date="2023-06" db="EMBL/GenBank/DDBJ databases">
        <authorList>
            <person name="Yushchuk O."/>
            <person name="Binda E."/>
            <person name="Ruckert-Reed C."/>
            <person name="Fedorenko V."/>
            <person name="Kalinowski J."/>
            <person name="Marinelli F."/>
        </authorList>
    </citation>
    <scope>NUCLEOTIDE SEQUENCE [LARGE SCALE GENOMIC DNA]</scope>
    <source>
        <strain evidence="1 2">NRRL 3884</strain>
    </source>
</reference>
<evidence type="ECO:0000313" key="2">
    <source>
        <dbReference type="Proteomes" id="UP001240150"/>
    </source>
</evidence>
<dbReference type="SUPFAM" id="SSF56784">
    <property type="entry name" value="HAD-like"/>
    <property type="match status" value="1"/>
</dbReference>
<sequence length="199" mass="21922">MAIDTVVFDLGGVVCRYQPELRLRELARLAGREPGEVRRILYGGGFVAQTEMGYWTAEGIVAEIGRRLGRPIGRAELEAAWLAAFPVDDEVLDLVAREATRHRVAVLTNNDLLLREALLRARPEFGDRFGAIVFSAEIHAVKPAAESYRRALSIMDVEPSAVLFVDDSEANVAGSRLAGLSAVRFHHAQQLGAELERCR</sequence>
<dbReference type="EMBL" id="CP126980">
    <property type="protein sequence ID" value="WIN00341.1"/>
    <property type="molecule type" value="Genomic_DNA"/>
</dbReference>
<proteinExistence type="predicted"/>
<dbReference type="Gene3D" id="3.40.50.1000">
    <property type="entry name" value="HAD superfamily/HAD-like"/>
    <property type="match status" value="1"/>
</dbReference>
<protein>
    <submittedName>
        <fullName evidence="1">HAD-IA family hydrolase</fullName>
    </submittedName>
</protein>
<dbReference type="Gene3D" id="1.10.150.240">
    <property type="entry name" value="Putative phosphatase, domain 2"/>
    <property type="match status" value="1"/>
</dbReference>
<name>A0ABY8WTU9_9ACTN</name>
<dbReference type="PRINTS" id="PR00413">
    <property type="entry name" value="HADHALOGNASE"/>
</dbReference>
<dbReference type="InterPro" id="IPR023198">
    <property type="entry name" value="PGP-like_dom2"/>
</dbReference>
<evidence type="ECO:0000313" key="1">
    <source>
        <dbReference type="EMBL" id="WIN00341.1"/>
    </source>
</evidence>
<dbReference type="RefSeq" id="WP_284921858.1">
    <property type="nucleotide sequence ID" value="NZ_CP126980.1"/>
</dbReference>
<dbReference type="InterPro" id="IPR023214">
    <property type="entry name" value="HAD_sf"/>
</dbReference>
<dbReference type="GO" id="GO:0016787">
    <property type="term" value="F:hydrolase activity"/>
    <property type="evidence" value="ECO:0007669"/>
    <property type="project" value="UniProtKB-KW"/>
</dbReference>
<keyword evidence="2" id="KW-1185">Reference proteome</keyword>
<dbReference type="InterPro" id="IPR036412">
    <property type="entry name" value="HAD-like_sf"/>
</dbReference>
<dbReference type="Proteomes" id="UP001240150">
    <property type="component" value="Chromosome"/>
</dbReference>
<keyword evidence="1" id="KW-0378">Hydrolase</keyword>